<dbReference type="Proteomes" id="UP000007648">
    <property type="component" value="Unassembled WGS sequence"/>
</dbReference>
<dbReference type="FunFam" id="1.20.1070.10:FF:000501">
    <property type="entry name" value="Olfactory receptor"/>
    <property type="match status" value="1"/>
</dbReference>
<evidence type="ECO:0000256" key="3">
    <source>
        <dbReference type="ARBA" id="ARBA00022475"/>
    </source>
</evidence>
<accession>G3VQS5</accession>
<comment type="similarity">
    <text evidence="10">Belongs to the G-protein coupled receptor 1 family.</text>
</comment>
<keyword evidence="9 10" id="KW-0807">Transducer</keyword>
<dbReference type="AlphaFoldDB" id="G3VQS5"/>
<dbReference type="Gene3D" id="1.20.1070.10">
    <property type="entry name" value="Rhodopsin 7-helix transmembrane proteins"/>
    <property type="match status" value="1"/>
</dbReference>
<evidence type="ECO:0000256" key="9">
    <source>
        <dbReference type="ARBA" id="ARBA00023224"/>
    </source>
</evidence>
<dbReference type="PANTHER" id="PTHR26453">
    <property type="entry name" value="OLFACTORY RECEPTOR"/>
    <property type="match status" value="1"/>
</dbReference>
<evidence type="ECO:0000313" key="13">
    <source>
        <dbReference type="Ensembl" id="ENSSHAP00000005530.2"/>
    </source>
</evidence>
<sequence>MKLTMNILQLSTVAVHSNYFDVCSLLNIAGDTVKNKMDKRNYTAVTEFFLVGLSHYPGLQMFLYAICLVMYLVILLGNSMLIIISILDPHLHTPMYFFLGNLSFLDICYTSSSIPQMLVTVMSERKSISFIGCALQMILSLGLGCTECILLAVMAFDRYVAICNPLRYTIIMNNGLCIQMAAWTWIIGCLNTLLPSVLALIKPFCGNTIDHLTCEILALLKLICGDISINVLLLTVGSILYLLTPLLLIFFSYVFILSTILRINSSEGRKKAFSTRSAHLTVVILFYGSALFMYIKPKSKDTKIFDEIFGLSYGVITPMLNPIIYSLRNKEVKDAVEKFLLKNLYLKI</sequence>
<evidence type="ECO:0000256" key="2">
    <source>
        <dbReference type="ARBA" id="ARBA00004651"/>
    </source>
</evidence>
<feature type="transmembrane region" description="Helical" evidence="11">
    <location>
        <begin position="182"/>
        <end position="201"/>
    </location>
</feature>
<dbReference type="InParanoid" id="G3VQS5"/>
<feature type="transmembrane region" description="Helical" evidence="11">
    <location>
        <begin position="130"/>
        <end position="156"/>
    </location>
</feature>
<evidence type="ECO:0000256" key="7">
    <source>
        <dbReference type="ARBA" id="ARBA00022989"/>
    </source>
</evidence>
<dbReference type="PROSITE" id="PS00237">
    <property type="entry name" value="G_PROTEIN_RECEP_F1_1"/>
    <property type="match status" value="1"/>
</dbReference>
<feature type="transmembrane region" description="Helical" evidence="11">
    <location>
        <begin position="308"/>
        <end position="327"/>
    </location>
</feature>
<dbReference type="Pfam" id="PF13853">
    <property type="entry name" value="7tm_4"/>
    <property type="match status" value="1"/>
</dbReference>
<dbReference type="InterPro" id="IPR000725">
    <property type="entry name" value="Olfact_rcpt"/>
</dbReference>
<evidence type="ECO:0000256" key="5">
    <source>
        <dbReference type="ARBA" id="ARBA00022692"/>
    </source>
</evidence>
<dbReference type="PRINTS" id="PR00245">
    <property type="entry name" value="OLFACTORYR"/>
</dbReference>
<dbReference type="GO" id="GO:0004930">
    <property type="term" value="F:G protein-coupled receptor activity"/>
    <property type="evidence" value="ECO:0007669"/>
    <property type="project" value="UniProtKB-KW"/>
</dbReference>
<keyword evidence="7 11" id="KW-1133">Transmembrane helix</keyword>
<dbReference type="SUPFAM" id="SSF81321">
    <property type="entry name" value="Family A G protein-coupled receptor-like"/>
    <property type="match status" value="1"/>
</dbReference>
<dbReference type="FunCoup" id="G3VQS5">
    <property type="interactions" value="491"/>
</dbReference>
<keyword evidence="4 11" id="KW-0716">Sensory transduction</keyword>
<reference evidence="13" key="3">
    <citation type="submission" date="2025-09" db="UniProtKB">
        <authorList>
            <consortium name="Ensembl"/>
        </authorList>
    </citation>
    <scope>IDENTIFICATION</scope>
</reference>
<dbReference type="eggNOG" id="ENOG502SHWR">
    <property type="taxonomic scope" value="Eukaryota"/>
</dbReference>
<name>G3VQS5_SARHA</name>
<feature type="transmembrane region" description="Helical" evidence="11">
    <location>
        <begin position="239"/>
        <end position="257"/>
    </location>
</feature>
<protein>
    <recommendedName>
        <fullName evidence="11">Olfactory receptor</fullName>
    </recommendedName>
</protein>
<evidence type="ECO:0000256" key="10">
    <source>
        <dbReference type="RuleBase" id="RU000688"/>
    </source>
</evidence>
<evidence type="ECO:0000256" key="8">
    <source>
        <dbReference type="ARBA" id="ARBA00023136"/>
    </source>
</evidence>
<dbReference type="Ensembl" id="ENSSHAT00000005584.2">
    <property type="protein sequence ID" value="ENSSHAP00000005530.2"/>
    <property type="gene ID" value="ENSSHAG00000004832.2"/>
</dbReference>
<dbReference type="PROSITE" id="PS50262">
    <property type="entry name" value="G_PROTEIN_RECEP_F1_2"/>
    <property type="match status" value="1"/>
</dbReference>
<evidence type="ECO:0000256" key="6">
    <source>
        <dbReference type="ARBA" id="ARBA00022725"/>
    </source>
</evidence>
<feature type="transmembrane region" description="Helical" evidence="11">
    <location>
        <begin position="62"/>
        <end position="87"/>
    </location>
</feature>
<evidence type="ECO:0000259" key="12">
    <source>
        <dbReference type="PROSITE" id="PS50262"/>
    </source>
</evidence>
<evidence type="ECO:0000256" key="11">
    <source>
        <dbReference type="RuleBase" id="RU363047"/>
    </source>
</evidence>
<feature type="transmembrane region" description="Helical" evidence="11">
    <location>
        <begin position="93"/>
        <end position="109"/>
    </location>
</feature>
<evidence type="ECO:0000313" key="14">
    <source>
        <dbReference type="Proteomes" id="UP000007648"/>
    </source>
</evidence>
<dbReference type="PRINTS" id="PR00237">
    <property type="entry name" value="GPCRRHODOPSN"/>
</dbReference>
<dbReference type="HOGENOM" id="CLU_012526_1_2_1"/>
<keyword evidence="10" id="KW-0297">G-protein coupled receptor</keyword>
<feature type="transmembrane region" description="Helical" evidence="11">
    <location>
        <begin position="278"/>
        <end position="296"/>
    </location>
</feature>
<feature type="domain" description="G-protein coupled receptors family 1 profile" evidence="12">
    <location>
        <begin position="77"/>
        <end position="325"/>
    </location>
</feature>
<dbReference type="GO" id="GO:0005654">
    <property type="term" value="C:nucleoplasm"/>
    <property type="evidence" value="ECO:0007669"/>
    <property type="project" value="UniProtKB-ARBA"/>
</dbReference>
<reference evidence="13" key="2">
    <citation type="submission" date="2025-08" db="UniProtKB">
        <authorList>
            <consortium name="Ensembl"/>
        </authorList>
    </citation>
    <scope>IDENTIFICATION</scope>
</reference>
<dbReference type="GO" id="GO:0004984">
    <property type="term" value="F:olfactory receptor activity"/>
    <property type="evidence" value="ECO:0007669"/>
    <property type="project" value="InterPro"/>
</dbReference>
<dbReference type="GeneTree" id="ENSGT01040000240406"/>
<dbReference type="InterPro" id="IPR017452">
    <property type="entry name" value="GPCR_Rhodpsn_7TM"/>
</dbReference>
<keyword evidence="14" id="KW-1185">Reference proteome</keyword>
<keyword evidence="5 10" id="KW-0812">Transmembrane</keyword>
<keyword evidence="6 11" id="KW-0552">Olfaction</keyword>
<dbReference type="GO" id="GO:0005886">
    <property type="term" value="C:plasma membrane"/>
    <property type="evidence" value="ECO:0007669"/>
    <property type="project" value="UniProtKB-SubCell"/>
</dbReference>
<organism evidence="13 14">
    <name type="scientific">Sarcophilus harrisii</name>
    <name type="common">Tasmanian devil</name>
    <name type="synonym">Sarcophilus laniarius</name>
    <dbReference type="NCBI Taxonomy" id="9305"/>
    <lineage>
        <taxon>Eukaryota</taxon>
        <taxon>Metazoa</taxon>
        <taxon>Chordata</taxon>
        <taxon>Craniata</taxon>
        <taxon>Vertebrata</taxon>
        <taxon>Euteleostomi</taxon>
        <taxon>Mammalia</taxon>
        <taxon>Metatheria</taxon>
        <taxon>Dasyuromorphia</taxon>
        <taxon>Dasyuridae</taxon>
        <taxon>Sarcophilus</taxon>
    </lineage>
</organism>
<keyword evidence="8 11" id="KW-0472">Membrane</keyword>
<reference evidence="13 14" key="1">
    <citation type="journal article" date="2011" name="Proc. Natl. Acad. Sci. U.S.A.">
        <title>Genetic diversity and population structure of the endangered marsupial Sarcophilus harrisii (Tasmanian devil).</title>
        <authorList>
            <person name="Miller W."/>
            <person name="Hayes V.M."/>
            <person name="Ratan A."/>
            <person name="Petersen D.C."/>
            <person name="Wittekindt N.E."/>
            <person name="Miller J."/>
            <person name="Walenz B."/>
            <person name="Knight J."/>
            <person name="Qi J."/>
            <person name="Zhao F."/>
            <person name="Wang Q."/>
            <person name="Bedoya-Reina O.C."/>
            <person name="Katiyar N."/>
            <person name="Tomsho L.P."/>
            <person name="Kasson L.M."/>
            <person name="Hardie R.A."/>
            <person name="Woodbridge P."/>
            <person name="Tindall E.A."/>
            <person name="Bertelsen M.F."/>
            <person name="Dixon D."/>
            <person name="Pyecroft S."/>
            <person name="Helgen K.M."/>
            <person name="Lesk A.M."/>
            <person name="Pringle T.H."/>
            <person name="Patterson N."/>
            <person name="Zhang Y."/>
            <person name="Kreiss A."/>
            <person name="Woods G.M."/>
            <person name="Jones M.E."/>
            <person name="Schuster S.C."/>
        </authorList>
    </citation>
    <scope>NUCLEOTIDE SEQUENCE [LARGE SCALE GENOMIC DNA]</scope>
</reference>
<comment type="subcellular location">
    <subcellularLocation>
        <location evidence="2 11">Cell membrane</location>
        <topology evidence="2 11">Multi-pass membrane protein</topology>
    </subcellularLocation>
</comment>
<dbReference type="InterPro" id="IPR000276">
    <property type="entry name" value="GPCR_Rhodpsn"/>
</dbReference>
<evidence type="ECO:0000256" key="4">
    <source>
        <dbReference type="ARBA" id="ARBA00022606"/>
    </source>
</evidence>
<keyword evidence="3 11" id="KW-1003">Cell membrane</keyword>
<comment type="function">
    <text evidence="1">Odorant receptor.</text>
</comment>
<keyword evidence="10" id="KW-0675">Receptor</keyword>
<proteinExistence type="inferred from homology"/>
<dbReference type="STRING" id="9305.ENSSHAP00000005530"/>
<evidence type="ECO:0000256" key="1">
    <source>
        <dbReference type="ARBA" id="ARBA00002936"/>
    </source>
</evidence>